<feature type="chain" id="PRO_5012835071" evidence="15">
    <location>
        <begin position="28"/>
        <end position="867"/>
    </location>
</feature>
<protein>
    <submittedName>
        <fullName evidence="18">Hephaestin</fullName>
    </submittedName>
</protein>
<dbReference type="InterPro" id="IPR033138">
    <property type="entry name" value="Cu_oxidase_CS"/>
</dbReference>
<dbReference type="OrthoDB" id="2121828at2759"/>
<evidence type="ECO:0000256" key="10">
    <source>
        <dbReference type="ARBA" id="ARBA00023002"/>
    </source>
</evidence>
<evidence type="ECO:0000256" key="9">
    <source>
        <dbReference type="ARBA" id="ARBA00022989"/>
    </source>
</evidence>
<dbReference type="GO" id="GO:0005886">
    <property type="term" value="C:plasma membrane"/>
    <property type="evidence" value="ECO:0007669"/>
    <property type="project" value="TreeGrafter"/>
</dbReference>
<keyword evidence="9" id="KW-1133">Transmembrane helix</keyword>
<dbReference type="FunFam" id="2.60.40.420:FF:000009">
    <property type="entry name" value="Ceruloplasmin"/>
    <property type="match status" value="1"/>
</dbReference>
<evidence type="ECO:0000256" key="3">
    <source>
        <dbReference type="ARBA" id="ARBA00010609"/>
    </source>
</evidence>
<keyword evidence="12" id="KW-0472">Membrane</keyword>
<evidence type="ECO:0000256" key="12">
    <source>
        <dbReference type="ARBA" id="ARBA00023136"/>
    </source>
</evidence>
<dbReference type="FunFam" id="2.60.40.420:FF:000002">
    <property type="entry name" value="Hephaestin like 1"/>
    <property type="match status" value="1"/>
</dbReference>
<dbReference type="InterPro" id="IPR011707">
    <property type="entry name" value="Cu-oxidase-like_N"/>
</dbReference>
<evidence type="ECO:0000256" key="1">
    <source>
        <dbReference type="ARBA" id="ARBA00001935"/>
    </source>
</evidence>
<evidence type="ECO:0000313" key="19">
    <source>
        <dbReference type="Proteomes" id="UP000225706"/>
    </source>
</evidence>
<evidence type="ECO:0000256" key="14">
    <source>
        <dbReference type="ARBA" id="ARBA00023180"/>
    </source>
</evidence>
<dbReference type="STRING" id="50429.A0A2B4SD74"/>
<comment type="cofactor">
    <cofactor evidence="1">
        <name>Cu cation</name>
        <dbReference type="ChEBI" id="CHEBI:23378"/>
    </cofactor>
</comment>
<dbReference type="AlphaFoldDB" id="A0A2B4SD74"/>
<dbReference type="Proteomes" id="UP000225706">
    <property type="component" value="Unassembled WGS sequence"/>
</dbReference>
<dbReference type="InterPro" id="IPR011706">
    <property type="entry name" value="Cu-oxidase_C"/>
</dbReference>
<feature type="signal peptide" evidence="15">
    <location>
        <begin position="1"/>
        <end position="27"/>
    </location>
</feature>
<organism evidence="18 19">
    <name type="scientific">Stylophora pistillata</name>
    <name type="common">Smooth cauliflower coral</name>
    <dbReference type="NCBI Taxonomy" id="50429"/>
    <lineage>
        <taxon>Eukaryota</taxon>
        <taxon>Metazoa</taxon>
        <taxon>Cnidaria</taxon>
        <taxon>Anthozoa</taxon>
        <taxon>Hexacorallia</taxon>
        <taxon>Scleractinia</taxon>
        <taxon>Astrocoeniina</taxon>
        <taxon>Pocilloporidae</taxon>
        <taxon>Stylophora</taxon>
    </lineage>
</organism>
<evidence type="ECO:0000256" key="2">
    <source>
        <dbReference type="ARBA" id="ARBA00004167"/>
    </source>
</evidence>
<dbReference type="InterPro" id="IPR045087">
    <property type="entry name" value="Cu-oxidase_fam"/>
</dbReference>
<dbReference type="SUPFAM" id="SSF49503">
    <property type="entry name" value="Cupredoxins"/>
    <property type="match status" value="5"/>
</dbReference>
<dbReference type="PROSITE" id="PS00079">
    <property type="entry name" value="MULTICOPPER_OXIDASE1"/>
    <property type="match status" value="2"/>
</dbReference>
<feature type="domain" description="Plastocyanin-like" evidence="17">
    <location>
        <begin position="456"/>
        <end position="560"/>
    </location>
</feature>
<proteinExistence type="inferred from homology"/>
<evidence type="ECO:0000256" key="15">
    <source>
        <dbReference type="SAM" id="SignalP"/>
    </source>
</evidence>
<keyword evidence="6" id="KW-0479">Metal-binding</keyword>
<keyword evidence="19" id="KW-1185">Reference proteome</keyword>
<keyword evidence="13" id="KW-1015">Disulfide bond</keyword>
<dbReference type="PROSITE" id="PS00080">
    <property type="entry name" value="MULTICOPPER_OXIDASE2"/>
    <property type="match status" value="1"/>
</dbReference>
<reference evidence="19" key="1">
    <citation type="journal article" date="2017" name="bioRxiv">
        <title>Comparative analysis of the genomes of Stylophora pistillata and Acropora digitifera provides evidence for extensive differences between species of corals.</title>
        <authorList>
            <person name="Voolstra C.R."/>
            <person name="Li Y."/>
            <person name="Liew Y.J."/>
            <person name="Baumgarten S."/>
            <person name="Zoccola D."/>
            <person name="Flot J.-F."/>
            <person name="Tambutte S."/>
            <person name="Allemand D."/>
            <person name="Aranda M."/>
        </authorList>
    </citation>
    <scope>NUCLEOTIDE SEQUENCE [LARGE SCALE GENOMIC DNA]</scope>
</reference>
<keyword evidence="11" id="KW-0406">Ion transport</keyword>
<dbReference type="InterPro" id="IPR008972">
    <property type="entry name" value="Cupredoxin"/>
</dbReference>
<keyword evidence="4" id="KW-0813">Transport</keyword>
<keyword evidence="5" id="KW-0812">Transmembrane</keyword>
<dbReference type="CDD" id="cd04200">
    <property type="entry name" value="CuRO_2_ceruloplasmin_like"/>
    <property type="match status" value="1"/>
</dbReference>
<keyword evidence="8" id="KW-0677">Repeat</keyword>
<evidence type="ECO:0000256" key="6">
    <source>
        <dbReference type="ARBA" id="ARBA00022723"/>
    </source>
</evidence>
<evidence type="ECO:0000259" key="17">
    <source>
        <dbReference type="Pfam" id="PF07732"/>
    </source>
</evidence>
<dbReference type="FunFam" id="2.60.40.420:FF:000033">
    <property type="entry name" value="Ceruloplasmin"/>
    <property type="match status" value="1"/>
</dbReference>
<keyword evidence="10" id="KW-0560">Oxidoreductase</keyword>
<evidence type="ECO:0000259" key="16">
    <source>
        <dbReference type="Pfam" id="PF07731"/>
    </source>
</evidence>
<accession>A0A2B4SD74</accession>
<comment type="similarity">
    <text evidence="3">Belongs to the multicopper oxidase family.</text>
</comment>
<evidence type="ECO:0000256" key="5">
    <source>
        <dbReference type="ARBA" id="ARBA00022692"/>
    </source>
</evidence>
<dbReference type="GO" id="GO:0016491">
    <property type="term" value="F:oxidoreductase activity"/>
    <property type="evidence" value="ECO:0007669"/>
    <property type="project" value="UniProtKB-KW"/>
</dbReference>
<feature type="domain" description="Plastocyanin-like" evidence="16">
    <location>
        <begin position="736"/>
        <end position="838"/>
    </location>
</feature>
<evidence type="ECO:0000256" key="8">
    <source>
        <dbReference type="ARBA" id="ARBA00022737"/>
    </source>
</evidence>
<dbReference type="EMBL" id="LSMT01000112">
    <property type="protein sequence ID" value="PFX27049.1"/>
    <property type="molecule type" value="Genomic_DNA"/>
</dbReference>
<comment type="subcellular location">
    <subcellularLocation>
        <location evidence="2">Membrane</location>
        <topology evidence="2">Single-pass membrane protein</topology>
    </subcellularLocation>
</comment>
<evidence type="ECO:0000313" key="18">
    <source>
        <dbReference type="EMBL" id="PFX27049.1"/>
    </source>
</evidence>
<evidence type="ECO:0000256" key="11">
    <source>
        <dbReference type="ARBA" id="ARBA00023065"/>
    </source>
</evidence>
<evidence type="ECO:0000256" key="13">
    <source>
        <dbReference type="ARBA" id="ARBA00023157"/>
    </source>
</evidence>
<dbReference type="Pfam" id="PF07732">
    <property type="entry name" value="Cu-oxidase_3"/>
    <property type="match status" value="2"/>
</dbReference>
<dbReference type="GO" id="GO:0005507">
    <property type="term" value="F:copper ion binding"/>
    <property type="evidence" value="ECO:0007669"/>
    <property type="project" value="InterPro"/>
</dbReference>
<dbReference type="PANTHER" id="PTHR11709:SF504">
    <property type="entry name" value="PLASTOCYANIN-LIKE DOMAIN-CONTAINING PROTEIN"/>
    <property type="match status" value="1"/>
</dbReference>
<dbReference type="InterPro" id="IPR002355">
    <property type="entry name" value="Cu_oxidase_Cu_BS"/>
</dbReference>
<comment type="caution">
    <text evidence="18">The sequence shown here is derived from an EMBL/GenBank/DDBJ whole genome shotgun (WGS) entry which is preliminary data.</text>
</comment>
<keyword evidence="14" id="KW-0325">Glycoprotein</keyword>
<dbReference type="PANTHER" id="PTHR11709">
    <property type="entry name" value="MULTI-COPPER OXIDASE"/>
    <property type="match status" value="1"/>
</dbReference>
<evidence type="ECO:0000256" key="7">
    <source>
        <dbReference type="ARBA" id="ARBA00022729"/>
    </source>
</evidence>
<sequence length="867" mass="97250">MKLVKSNTAFVWLVFCVVSLHHNLVSSKVRRYYIAAVERKWNYAPSGYNNVKGLKLGEDSDAAVFTTRGAHTIGSVYNKVLYREYTDSTFTTKKDHPKYLGFLGPILKGEEGDTLEIHFKNRASRKFSMHPHGVFYRKDSEGALYEDKTTGNDKNDDHVPPGGSHVYSWKLTNAHAPTDSDDDCLTWIYHSHVLPHKDINTGLLGIMLTCKKGALSGDGRKGVDKEFVGLFTVLDENESWLLQKNIDEFCSDPSGVKTDDEDFQESNKMHAINGYFYGNLPGLEICLGDSVKWHLAGIGNEVDIHTAYFHGQSFIIDGHRKDVASLLPATFVTASMKALNPGTWMLNCLVNDHYNAGMYALYHVTKCNGKSNYVPTVSGGKTRTYYIAANEVPWNYGPTGMNNMDGQSLTKPDSDSAVFFAQGADRIGGTYTKASYEEYTDSTFSVNKEKPKHLGFLGPVIRAEVGDVIEVVFKNNANHNYSIQPHGVFFNKSNEGALYQDRTSGAQKADDIVRPGQNYTYRWTVPEEVGPSQSDSKCITWLYYSSVDPVKDTYSGLFGPLLTCKKGSLKDDNTQKSIDKEFVLLFTVTDESASWYHEENKKRATYSNTFNDEDEDYLESNLMHGINGYLYANLPDLDVCLGDKVSWHLIGFGNEVDMHTAYFYGNTFSDNGQMKDTVSLLPATNSRSDVDHEFALLFTVLDENESWYLDENIDKYCTSPGNKDQLKGDADFQESNKMHGVNGFVFANGDGFKMYQNEKVDWYLLGMGNEVDLHTVHFHGQTFLRKHVGYHREDVYDLFPGVFATVEMIPDSVGVWLLHCHVNDHMVGGMQTLYTVYDKSTDPSAADLTARSSFIICLLLAVGVMVI</sequence>
<dbReference type="GO" id="GO:0006826">
    <property type="term" value="P:iron ion transport"/>
    <property type="evidence" value="ECO:0007669"/>
    <property type="project" value="TreeGrafter"/>
</dbReference>
<evidence type="ECO:0000256" key="4">
    <source>
        <dbReference type="ARBA" id="ARBA00022448"/>
    </source>
</evidence>
<feature type="domain" description="Plastocyanin-like" evidence="17">
    <location>
        <begin position="102"/>
        <end position="207"/>
    </location>
</feature>
<keyword evidence="7 15" id="KW-0732">Signal</keyword>
<dbReference type="Gene3D" id="2.60.40.420">
    <property type="entry name" value="Cupredoxins - blue copper proteins"/>
    <property type="match status" value="3"/>
</dbReference>
<name>A0A2B4SD74_STYPI</name>
<gene>
    <name evidence="18" type="primary">HEPH</name>
    <name evidence="18" type="ORF">AWC38_SpisGene8246</name>
</gene>
<dbReference type="Pfam" id="PF07731">
    <property type="entry name" value="Cu-oxidase_2"/>
    <property type="match status" value="2"/>
</dbReference>
<feature type="domain" description="Plastocyanin-like" evidence="16">
    <location>
        <begin position="317"/>
        <end position="364"/>
    </location>
</feature>